<dbReference type="NCBIfam" id="TIGR04312">
    <property type="entry name" value="choice_anch_B"/>
    <property type="match status" value="1"/>
</dbReference>
<comment type="caution">
    <text evidence="2">The sequence shown here is derived from an EMBL/GenBank/DDBJ whole genome shotgun (WGS) entry which is preliminary data.</text>
</comment>
<accession>A0A8K0TMS1</accession>
<dbReference type="AlphaFoldDB" id="A0A8K0TMS1"/>
<evidence type="ECO:0000313" key="2">
    <source>
        <dbReference type="EMBL" id="KAH7363233.1"/>
    </source>
</evidence>
<sequence>MKFSYAQAGLLLAAASAAAKEMAKDEVRGRELYDTGIIHERNKARKVAGWLAEADAGLLDSSVHPRLNYTKCIDGVVSAVPGNPLYTFKCKNIDLYDFINHATLGSPHGWDEKGDGVLLTGSSSWGWTDPESDREFVASGMYDGTAFLEILPEGRFVHLGFLPVPVATNTNALWKEIRAYKNYMLIGSELGGHGIQIFDMTKLLTITAAQAPVVFDPVKDVTSTFKGLPQGATHNVVVNEELGYAVAVGARPRNGPCRAGLIFIDLKDPSKPTSPGCNGQDGYVHDAQCLVYRGPDTRYQGKDICYGYNEDTLTIYDVTDKANSKIVSITSYEGATYTHQGWVLDPNWQEYLVMDDEIDEIDGNGPAADRYPVTYIWDIRDLEKPKQTGLYKGTVPAVDHNQYIYNGMLYQSNYMAGYRVYDVSSIPQDPTGDSVCEIAYLDIYPEDDAAPGGGIADMFGTWSSYAMFKSGYIFINTIERGAYLAKMTKREKCPVKHVCNADNCLRALRSTSVKGRLEESQEFCEGFTASVTADVGVVPTYAAKACGANIISRVSSACSCLPTATPTAA</sequence>
<proteinExistence type="predicted"/>
<name>A0A8K0TMS1_9PEZI</name>
<dbReference type="OrthoDB" id="2099887at2759"/>
<keyword evidence="3" id="KW-1185">Reference proteome</keyword>
<evidence type="ECO:0000313" key="3">
    <source>
        <dbReference type="Proteomes" id="UP000813385"/>
    </source>
</evidence>
<gene>
    <name evidence="2" type="ORF">B0T11DRAFT_329224</name>
</gene>
<evidence type="ECO:0000256" key="1">
    <source>
        <dbReference type="SAM" id="SignalP"/>
    </source>
</evidence>
<organism evidence="2 3">
    <name type="scientific">Plectosphaerella cucumerina</name>
    <dbReference type="NCBI Taxonomy" id="40658"/>
    <lineage>
        <taxon>Eukaryota</taxon>
        <taxon>Fungi</taxon>
        <taxon>Dikarya</taxon>
        <taxon>Ascomycota</taxon>
        <taxon>Pezizomycotina</taxon>
        <taxon>Sordariomycetes</taxon>
        <taxon>Hypocreomycetidae</taxon>
        <taxon>Glomerellales</taxon>
        <taxon>Plectosphaerellaceae</taxon>
        <taxon>Plectosphaerella</taxon>
    </lineage>
</organism>
<dbReference type="InterPro" id="IPR027589">
    <property type="entry name" value="Choice_anch_B"/>
</dbReference>
<dbReference type="PANTHER" id="PTHR38787:SF3">
    <property type="entry name" value="REGULATORY P DOMAIN-CONTAINING PROTEIN"/>
    <property type="match status" value="1"/>
</dbReference>
<reference evidence="2" key="1">
    <citation type="journal article" date="2021" name="Nat. Commun.">
        <title>Genetic determinants of endophytism in the Arabidopsis root mycobiome.</title>
        <authorList>
            <person name="Mesny F."/>
            <person name="Miyauchi S."/>
            <person name="Thiergart T."/>
            <person name="Pickel B."/>
            <person name="Atanasova L."/>
            <person name="Karlsson M."/>
            <person name="Huettel B."/>
            <person name="Barry K.W."/>
            <person name="Haridas S."/>
            <person name="Chen C."/>
            <person name="Bauer D."/>
            <person name="Andreopoulos W."/>
            <person name="Pangilinan J."/>
            <person name="LaButti K."/>
            <person name="Riley R."/>
            <person name="Lipzen A."/>
            <person name="Clum A."/>
            <person name="Drula E."/>
            <person name="Henrissat B."/>
            <person name="Kohler A."/>
            <person name="Grigoriev I.V."/>
            <person name="Martin F.M."/>
            <person name="Hacquard S."/>
        </authorList>
    </citation>
    <scope>NUCLEOTIDE SEQUENCE</scope>
    <source>
        <strain evidence="2">MPI-CAGE-AT-0016</strain>
    </source>
</reference>
<dbReference type="EMBL" id="JAGPXD010000003">
    <property type="protein sequence ID" value="KAH7363233.1"/>
    <property type="molecule type" value="Genomic_DNA"/>
</dbReference>
<protein>
    <submittedName>
        <fullName evidence="2">Uncharacterized protein</fullName>
    </submittedName>
</protein>
<dbReference type="GO" id="GO:0005576">
    <property type="term" value="C:extracellular region"/>
    <property type="evidence" value="ECO:0007669"/>
    <property type="project" value="TreeGrafter"/>
</dbReference>
<feature type="signal peptide" evidence="1">
    <location>
        <begin position="1"/>
        <end position="19"/>
    </location>
</feature>
<dbReference type="Proteomes" id="UP000813385">
    <property type="component" value="Unassembled WGS sequence"/>
</dbReference>
<dbReference type="PANTHER" id="PTHR38787">
    <property type="entry name" value="REGULATORY P DOMAIN-CONTAINING PROTEIN"/>
    <property type="match status" value="1"/>
</dbReference>
<feature type="chain" id="PRO_5035420153" evidence="1">
    <location>
        <begin position="20"/>
        <end position="569"/>
    </location>
</feature>
<keyword evidence="1" id="KW-0732">Signal</keyword>